<evidence type="ECO:0000256" key="3">
    <source>
        <dbReference type="ARBA" id="ARBA00022679"/>
    </source>
</evidence>
<evidence type="ECO:0000313" key="20">
    <source>
        <dbReference type="Proteomes" id="UP000198280"/>
    </source>
</evidence>
<dbReference type="Gene3D" id="3.30.450.40">
    <property type="match status" value="1"/>
</dbReference>
<evidence type="ECO:0000256" key="4">
    <source>
        <dbReference type="ARBA" id="ARBA00022723"/>
    </source>
</evidence>
<gene>
    <name evidence="19" type="ORF">SAMN05216252_105100</name>
</gene>
<dbReference type="InterPro" id="IPR052016">
    <property type="entry name" value="Bact_Sigma-Reg"/>
</dbReference>
<dbReference type="GO" id="GO:0046872">
    <property type="term" value="F:metal ion binding"/>
    <property type="evidence" value="ECO:0007669"/>
    <property type="project" value="UniProtKB-KW"/>
</dbReference>
<reference evidence="19 20" key="1">
    <citation type="submission" date="2017-06" db="EMBL/GenBank/DDBJ databases">
        <authorList>
            <person name="Kim H.J."/>
            <person name="Triplett B.A."/>
        </authorList>
    </citation>
    <scope>NUCLEOTIDE SEQUENCE [LARGE SCALE GENOMIC DNA]</scope>
    <source>
        <strain evidence="19 20">CGMCC 4.1858</strain>
    </source>
</reference>
<evidence type="ECO:0000256" key="7">
    <source>
        <dbReference type="ARBA" id="ARBA00022801"/>
    </source>
</evidence>
<dbReference type="Gene3D" id="3.30.450.20">
    <property type="entry name" value="PAS domain"/>
    <property type="match status" value="1"/>
</dbReference>
<keyword evidence="7" id="KW-0378">Hydrolase</keyword>
<evidence type="ECO:0000259" key="16">
    <source>
        <dbReference type="SMART" id="SM00065"/>
    </source>
</evidence>
<dbReference type="SMART" id="SM00091">
    <property type="entry name" value="PAS"/>
    <property type="match status" value="1"/>
</dbReference>
<keyword evidence="5" id="KW-0547">Nucleotide-binding</keyword>
<name>A0A239DS89_9ACTN</name>
<keyword evidence="9" id="KW-0460">Magnesium</keyword>
<comment type="catalytic activity">
    <reaction evidence="12">
        <text>O-phospho-L-seryl-[protein] + H2O = L-seryl-[protein] + phosphate</text>
        <dbReference type="Rhea" id="RHEA:20629"/>
        <dbReference type="Rhea" id="RHEA-COMP:9863"/>
        <dbReference type="Rhea" id="RHEA-COMP:11604"/>
        <dbReference type="ChEBI" id="CHEBI:15377"/>
        <dbReference type="ChEBI" id="CHEBI:29999"/>
        <dbReference type="ChEBI" id="CHEBI:43474"/>
        <dbReference type="ChEBI" id="CHEBI:83421"/>
        <dbReference type="EC" id="3.1.3.16"/>
    </reaction>
</comment>
<evidence type="ECO:0000256" key="13">
    <source>
        <dbReference type="ARBA" id="ARBA00056274"/>
    </source>
</evidence>
<dbReference type="Pfam" id="PF08448">
    <property type="entry name" value="PAS_4"/>
    <property type="match status" value="1"/>
</dbReference>
<dbReference type="Pfam" id="PF07228">
    <property type="entry name" value="SpoIIE"/>
    <property type="match status" value="1"/>
</dbReference>
<comment type="function">
    <text evidence="13">Primarily acts as an independent SigF regulator that is sensitive to the osmosensory signal, mediating the cross talk of PknD with the SigF regulon. Possesses both phosphatase and kinase activities. The kinase domain functions as a classic anti-sigma factor-like kinase to phosphorylate the anti-anti-sigma factor domain at the canonical regulatory site, and the phosphatase domain antagonizes this activity.</text>
</comment>
<accession>A0A239DS89</accession>
<dbReference type="SUPFAM" id="SSF55781">
    <property type="entry name" value="GAF domain-like"/>
    <property type="match status" value="2"/>
</dbReference>
<dbReference type="AlphaFoldDB" id="A0A239DS89"/>
<dbReference type="Gene3D" id="3.60.40.10">
    <property type="entry name" value="PPM-type phosphatase domain"/>
    <property type="match status" value="1"/>
</dbReference>
<evidence type="ECO:0000313" key="19">
    <source>
        <dbReference type="EMBL" id="SNS34434.1"/>
    </source>
</evidence>
<dbReference type="InterPro" id="IPR000014">
    <property type="entry name" value="PAS"/>
</dbReference>
<dbReference type="InterPro" id="IPR013656">
    <property type="entry name" value="PAS_4"/>
</dbReference>
<keyword evidence="11" id="KW-0464">Manganese</keyword>
<keyword evidence="20" id="KW-1185">Reference proteome</keyword>
<dbReference type="InterPro" id="IPR001932">
    <property type="entry name" value="PPM-type_phosphatase-like_dom"/>
</dbReference>
<dbReference type="PANTHER" id="PTHR43156:SF2">
    <property type="entry name" value="STAGE II SPORULATION PROTEIN E"/>
    <property type="match status" value="1"/>
</dbReference>
<dbReference type="OrthoDB" id="118142at2"/>
<evidence type="ECO:0000259" key="18">
    <source>
        <dbReference type="SMART" id="SM00331"/>
    </source>
</evidence>
<dbReference type="SUPFAM" id="SSF81606">
    <property type="entry name" value="PP2C-like"/>
    <property type="match status" value="1"/>
</dbReference>
<proteinExistence type="predicted"/>
<sequence length="708" mass="74645">MDAAGPPAATGFGAVSLDTVLAGALRDSEASVGAVYLLPPGEPVLRLAVLSGVSRQTAVPWTRVALTDHTPVADAVRERRLVWVGGQEEMARTYPRLALMLPYPFALAAAPVTDGTSTPGGLVLQWPGTHPPHPSPRERAAIDTACRDLLALLRSAEEQGRPLAAPREPRILPPPRPRAAWPAEAQSAVDFAERLPGGCCTLDLDGRILFATTEAGRLLGADVTELLGACLWKVLPWLDEPVVEDHYRAATISGQPASFTASPPAGPCLSFHLYPGSSGVSVRIVPAALPTDPARVLRPAPPAEPGRAAVLYHLMHLAATLTEAIGVRDVADQAADQLLPAFGAQALALMTAEDGRLRIIGHRGYPSELMERFDAAPLTSDTPAVRAMTTGVPGFFPTFAELRRAYPPAVHQDGMGSWAFLPLITSGRPVGSLVLAYERPRPFTDEERTVLTSAAGLIAQALDRARLYDAKHRLAQRLQEGLLPRTLPCVPGLDVAARYLPAGRGMGIGGDFYDLIRLGTHLAGAAIGDVQGHNVSAAALMGQVRTAVHATAGAPPDEVLARTNRLLTDLDPGLFTSCLYVQLDLAHHRARLATAGHLPPLLRHPDGHVEVLDLAPGLLLGIDPHATYPPTEIPLPPGALLALYTDGLVETPGADIEDGIAALAGRLARAGTGTVDEVADALVHHAEQSPARSDDIALLLIQARREGG</sequence>
<dbReference type="Proteomes" id="UP000198280">
    <property type="component" value="Unassembled WGS sequence"/>
</dbReference>
<dbReference type="RefSeq" id="WP_089223683.1">
    <property type="nucleotide sequence ID" value="NZ_FZOF01000005.1"/>
</dbReference>
<evidence type="ECO:0000256" key="15">
    <source>
        <dbReference type="ARBA" id="ARBA00081350"/>
    </source>
</evidence>
<dbReference type="PANTHER" id="PTHR43156">
    <property type="entry name" value="STAGE II SPORULATION PROTEIN E-RELATED"/>
    <property type="match status" value="1"/>
</dbReference>
<organism evidence="19 20">
    <name type="scientific">Actinacidiphila glaucinigra</name>
    <dbReference type="NCBI Taxonomy" id="235986"/>
    <lineage>
        <taxon>Bacteria</taxon>
        <taxon>Bacillati</taxon>
        <taxon>Actinomycetota</taxon>
        <taxon>Actinomycetes</taxon>
        <taxon>Kitasatosporales</taxon>
        <taxon>Streptomycetaceae</taxon>
        <taxon>Actinacidiphila</taxon>
    </lineage>
</organism>
<dbReference type="InterPro" id="IPR029016">
    <property type="entry name" value="GAF-like_dom_sf"/>
</dbReference>
<evidence type="ECO:0000256" key="1">
    <source>
        <dbReference type="ARBA" id="ARBA00013081"/>
    </source>
</evidence>
<evidence type="ECO:0000256" key="2">
    <source>
        <dbReference type="ARBA" id="ARBA00022553"/>
    </source>
</evidence>
<dbReference type="GO" id="GO:0005524">
    <property type="term" value="F:ATP binding"/>
    <property type="evidence" value="ECO:0007669"/>
    <property type="project" value="UniProtKB-KW"/>
</dbReference>
<evidence type="ECO:0000256" key="10">
    <source>
        <dbReference type="ARBA" id="ARBA00022912"/>
    </source>
</evidence>
<dbReference type="FunFam" id="3.60.40.10:FF:000005">
    <property type="entry name" value="Serine/threonine protein phosphatase"/>
    <property type="match status" value="1"/>
</dbReference>
<keyword evidence="2" id="KW-0597">Phosphoprotein</keyword>
<dbReference type="GO" id="GO:0016301">
    <property type="term" value="F:kinase activity"/>
    <property type="evidence" value="ECO:0007669"/>
    <property type="project" value="UniProtKB-KW"/>
</dbReference>
<dbReference type="Pfam" id="PF13185">
    <property type="entry name" value="GAF_2"/>
    <property type="match status" value="1"/>
</dbReference>
<keyword evidence="4" id="KW-0479">Metal-binding</keyword>
<evidence type="ECO:0000256" key="14">
    <source>
        <dbReference type="ARBA" id="ARBA00075117"/>
    </source>
</evidence>
<dbReference type="CDD" id="cd00130">
    <property type="entry name" value="PAS"/>
    <property type="match status" value="1"/>
</dbReference>
<protein>
    <recommendedName>
        <fullName evidence="1">protein-serine/threonine phosphatase</fullName>
        <ecNumber evidence="1">3.1.3.16</ecNumber>
    </recommendedName>
    <alternativeName>
        <fullName evidence="15">Protein-serine/threonine phosphatase</fullName>
    </alternativeName>
    <alternativeName>
        <fullName evidence="14">Serine/threonine-protein kinase</fullName>
    </alternativeName>
</protein>
<dbReference type="InterPro" id="IPR003018">
    <property type="entry name" value="GAF"/>
</dbReference>
<feature type="domain" description="PPM-type phosphatase" evidence="18">
    <location>
        <begin position="490"/>
        <end position="703"/>
    </location>
</feature>
<keyword evidence="8" id="KW-0067">ATP-binding</keyword>
<evidence type="ECO:0000256" key="9">
    <source>
        <dbReference type="ARBA" id="ARBA00022842"/>
    </source>
</evidence>
<dbReference type="SUPFAM" id="SSF55785">
    <property type="entry name" value="PYP-like sensor domain (PAS domain)"/>
    <property type="match status" value="1"/>
</dbReference>
<evidence type="ECO:0000256" key="11">
    <source>
        <dbReference type="ARBA" id="ARBA00023211"/>
    </source>
</evidence>
<dbReference type="GO" id="GO:0004722">
    <property type="term" value="F:protein serine/threonine phosphatase activity"/>
    <property type="evidence" value="ECO:0007669"/>
    <property type="project" value="UniProtKB-EC"/>
</dbReference>
<dbReference type="EMBL" id="FZOF01000005">
    <property type="protein sequence ID" value="SNS34434.1"/>
    <property type="molecule type" value="Genomic_DNA"/>
</dbReference>
<dbReference type="InterPro" id="IPR036457">
    <property type="entry name" value="PPM-type-like_dom_sf"/>
</dbReference>
<dbReference type="SMART" id="SM00331">
    <property type="entry name" value="PP2C_SIG"/>
    <property type="match status" value="1"/>
</dbReference>
<keyword evidence="6" id="KW-0418">Kinase</keyword>
<feature type="domain" description="GAF" evidence="16">
    <location>
        <begin position="326"/>
        <end position="472"/>
    </location>
</feature>
<evidence type="ECO:0000256" key="5">
    <source>
        <dbReference type="ARBA" id="ARBA00022741"/>
    </source>
</evidence>
<dbReference type="SMART" id="SM00065">
    <property type="entry name" value="GAF"/>
    <property type="match status" value="1"/>
</dbReference>
<evidence type="ECO:0000259" key="17">
    <source>
        <dbReference type="SMART" id="SM00091"/>
    </source>
</evidence>
<dbReference type="InterPro" id="IPR035965">
    <property type="entry name" value="PAS-like_dom_sf"/>
</dbReference>
<keyword evidence="3" id="KW-0808">Transferase</keyword>
<feature type="domain" description="PAS" evidence="17">
    <location>
        <begin position="186"/>
        <end position="252"/>
    </location>
</feature>
<evidence type="ECO:0000256" key="12">
    <source>
        <dbReference type="ARBA" id="ARBA00047761"/>
    </source>
</evidence>
<keyword evidence="10" id="KW-0904">Protein phosphatase</keyword>
<evidence type="ECO:0000256" key="8">
    <source>
        <dbReference type="ARBA" id="ARBA00022840"/>
    </source>
</evidence>
<evidence type="ECO:0000256" key="6">
    <source>
        <dbReference type="ARBA" id="ARBA00022777"/>
    </source>
</evidence>
<dbReference type="EC" id="3.1.3.16" evidence="1"/>